<accession>A0A161LF86</accession>
<dbReference type="PANTHER" id="PTHR43798:SF33">
    <property type="entry name" value="HYDROLASE, PUTATIVE (AFU_ORTHOLOGUE AFUA_2G14860)-RELATED"/>
    <property type="match status" value="1"/>
</dbReference>
<dbReference type="GO" id="GO:0016020">
    <property type="term" value="C:membrane"/>
    <property type="evidence" value="ECO:0007669"/>
    <property type="project" value="TreeGrafter"/>
</dbReference>
<evidence type="ECO:0000259" key="1">
    <source>
        <dbReference type="Pfam" id="PF00561"/>
    </source>
</evidence>
<keyword evidence="3" id="KW-1185">Reference proteome</keyword>
<sequence>MQARHYTQNKSTRIAYYDNGKDATPILFLHGHFSCASTFKHITKELNEYRTILIDQRGHGWSDHSDDYSREAYIDDVRAIIEALHLKDVIIVGHSLGGVNAYQFAARYPQYVKALIIEDIGTIVNSDMRSFLLWPRRFDSIRSLKLHFRKNKMGDNTYFMESITEFEDGWGFRFDYEDIVRSQQQLNGNHTHDWDKVTCPTLLMHGEKSWAFQSENATAMCDGKPNIHLIEYQGCGHVIHDEHPQQYVDDIKTFLESL</sequence>
<gene>
    <name evidence="2" type="ORF">PJIAN_4164</name>
</gene>
<dbReference type="RefSeq" id="WP_068705016.1">
    <property type="nucleotide sequence ID" value="NZ_BDCR01000004.1"/>
</dbReference>
<dbReference type="InterPro" id="IPR000073">
    <property type="entry name" value="AB_hydrolase_1"/>
</dbReference>
<dbReference type="PANTHER" id="PTHR43798">
    <property type="entry name" value="MONOACYLGLYCEROL LIPASE"/>
    <property type="match status" value="1"/>
</dbReference>
<comment type="caution">
    <text evidence="2">The sequence shown here is derived from an EMBL/GenBank/DDBJ whole genome shotgun (WGS) entry which is preliminary data.</text>
</comment>
<reference evidence="3" key="1">
    <citation type="submission" date="2016-04" db="EMBL/GenBank/DDBJ databases">
        <title>Draft genome sequence of Paludibacter jiangxiensis strain NM7.</title>
        <authorList>
            <person name="Qiu Y."/>
            <person name="Matsuura N."/>
            <person name="Ohashi A."/>
            <person name="Tourlousse M.D."/>
            <person name="Sekiguchi Y."/>
        </authorList>
    </citation>
    <scope>NUCLEOTIDE SEQUENCE [LARGE SCALE GENOMIC DNA]</scope>
    <source>
        <strain evidence="3">NM7</strain>
    </source>
</reference>
<name>A0A161LF86_9BACT</name>
<dbReference type="InterPro" id="IPR050266">
    <property type="entry name" value="AB_hydrolase_sf"/>
</dbReference>
<dbReference type="Proteomes" id="UP000076586">
    <property type="component" value="Unassembled WGS sequence"/>
</dbReference>
<dbReference type="EMBL" id="BDCR01000004">
    <property type="protein sequence ID" value="GAT63625.1"/>
    <property type="molecule type" value="Genomic_DNA"/>
</dbReference>
<feature type="domain" description="AB hydrolase-1" evidence="1">
    <location>
        <begin position="25"/>
        <end position="244"/>
    </location>
</feature>
<evidence type="ECO:0000313" key="2">
    <source>
        <dbReference type="EMBL" id="GAT63625.1"/>
    </source>
</evidence>
<evidence type="ECO:0000313" key="3">
    <source>
        <dbReference type="Proteomes" id="UP000076586"/>
    </source>
</evidence>
<dbReference type="AlphaFoldDB" id="A0A161LF86"/>
<dbReference type="OrthoDB" id="2247630at2"/>
<organism evidence="2 3">
    <name type="scientific">Paludibacter jiangxiensis</name>
    <dbReference type="NCBI Taxonomy" id="681398"/>
    <lineage>
        <taxon>Bacteria</taxon>
        <taxon>Pseudomonadati</taxon>
        <taxon>Bacteroidota</taxon>
        <taxon>Bacteroidia</taxon>
        <taxon>Bacteroidales</taxon>
        <taxon>Paludibacteraceae</taxon>
        <taxon>Paludibacter</taxon>
    </lineage>
</organism>
<protein>
    <submittedName>
        <fullName evidence="2">Pimeloyl-ACP methyl ester carboxylesterase</fullName>
    </submittedName>
</protein>
<dbReference type="Gene3D" id="3.40.50.1820">
    <property type="entry name" value="alpha/beta hydrolase"/>
    <property type="match status" value="1"/>
</dbReference>
<dbReference type="PRINTS" id="PR00111">
    <property type="entry name" value="ABHYDROLASE"/>
</dbReference>
<dbReference type="InterPro" id="IPR029058">
    <property type="entry name" value="AB_hydrolase_fold"/>
</dbReference>
<dbReference type="SUPFAM" id="SSF53474">
    <property type="entry name" value="alpha/beta-Hydrolases"/>
    <property type="match status" value="1"/>
</dbReference>
<dbReference type="Pfam" id="PF00561">
    <property type="entry name" value="Abhydrolase_1"/>
    <property type="match status" value="1"/>
</dbReference>
<dbReference type="STRING" id="681398.PJIAN_4164"/>
<proteinExistence type="predicted"/>
<reference evidence="3" key="2">
    <citation type="journal article" date="2017" name="Genome Announc.">
        <title>Draft genome sequence of Paludibacter jiangxiensis NM7(T), a propionate-producing fermentative bacterium.</title>
        <authorList>
            <person name="Qiu Y.-L."/>
            <person name="Tourlousse D.M."/>
            <person name="Matsuura N."/>
            <person name="Ohashi A."/>
            <person name="Sekiguchi Y."/>
        </authorList>
    </citation>
    <scope>NUCLEOTIDE SEQUENCE [LARGE SCALE GENOMIC DNA]</scope>
    <source>
        <strain evidence="3">NM7</strain>
    </source>
</reference>